<dbReference type="SUPFAM" id="SSF51182">
    <property type="entry name" value="RmlC-like cupins"/>
    <property type="match status" value="1"/>
</dbReference>
<protein>
    <submittedName>
        <fullName evidence="5">AraC family transcriptional regulator</fullName>
    </submittedName>
</protein>
<organism evidence="5 6">
    <name type="scientific">Luteolibacter arcticus</name>
    <dbReference type="NCBI Taxonomy" id="1581411"/>
    <lineage>
        <taxon>Bacteria</taxon>
        <taxon>Pseudomonadati</taxon>
        <taxon>Verrucomicrobiota</taxon>
        <taxon>Verrucomicrobiia</taxon>
        <taxon>Verrucomicrobiales</taxon>
        <taxon>Verrucomicrobiaceae</taxon>
        <taxon>Luteolibacter</taxon>
    </lineage>
</organism>
<dbReference type="Proteomes" id="UP001320876">
    <property type="component" value="Unassembled WGS sequence"/>
</dbReference>
<feature type="domain" description="HTH araC/xylS-type" evidence="4">
    <location>
        <begin position="196"/>
        <end position="294"/>
    </location>
</feature>
<dbReference type="PROSITE" id="PS00041">
    <property type="entry name" value="HTH_ARAC_FAMILY_1"/>
    <property type="match status" value="1"/>
</dbReference>
<dbReference type="EMBL" id="JAPDDT010000006">
    <property type="protein sequence ID" value="MCW1923991.1"/>
    <property type="molecule type" value="Genomic_DNA"/>
</dbReference>
<proteinExistence type="predicted"/>
<keyword evidence="6" id="KW-1185">Reference proteome</keyword>
<keyword evidence="1" id="KW-0805">Transcription regulation</keyword>
<comment type="caution">
    <text evidence="5">The sequence shown here is derived from an EMBL/GenBank/DDBJ whole genome shotgun (WGS) entry which is preliminary data.</text>
</comment>
<evidence type="ECO:0000313" key="5">
    <source>
        <dbReference type="EMBL" id="MCW1923991.1"/>
    </source>
</evidence>
<gene>
    <name evidence="5" type="ORF">OKA05_15595</name>
</gene>
<name>A0ABT3GKJ4_9BACT</name>
<evidence type="ECO:0000256" key="2">
    <source>
        <dbReference type="ARBA" id="ARBA00023125"/>
    </source>
</evidence>
<dbReference type="RefSeq" id="WP_264488097.1">
    <property type="nucleotide sequence ID" value="NZ_JAPDDT010000006.1"/>
</dbReference>
<sequence>MRGIRETIHPPGGHSFRLLEWSQSLREVDSVISPGRTVRVPGAGNHWHFHPEMELTLFHTGQGTRFVGDHIGPFAAGDLVLLGERLPHYWHPKGASSGISVQWHFPDDHPFWGFPENLVLAELFKRSGHGISITGKTAEAVSSLMGELTKSMGTGQLGIFLIILARLGRASGRDLRLLSASAFNLPSESAHQAAMAKAVRHLIASFRDEVHLEDVLKITGMSRATFARQFKRHSGHSFSGFLNRLRLQAACRELEKSDRGILDISLACGFPHVSFFNRLFRREMRCNPTDYRKRSRARKA</sequence>
<keyword evidence="3" id="KW-0804">Transcription</keyword>
<dbReference type="Gene3D" id="2.60.120.10">
    <property type="entry name" value="Jelly Rolls"/>
    <property type="match status" value="1"/>
</dbReference>
<dbReference type="InterPro" id="IPR014710">
    <property type="entry name" value="RmlC-like_jellyroll"/>
</dbReference>
<dbReference type="Pfam" id="PF12833">
    <property type="entry name" value="HTH_18"/>
    <property type="match status" value="1"/>
</dbReference>
<evidence type="ECO:0000313" key="6">
    <source>
        <dbReference type="Proteomes" id="UP001320876"/>
    </source>
</evidence>
<dbReference type="SUPFAM" id="SSF46689">
    <property type="entry name" value="Homeodomain-like"/>
    <property type="match status" value="2"/>
</dbReference>
<dbReference type="InterPro" id="IPR018062">
    <property type="entry name" value="HTH_AraC-typ_CS"/>
</dbReference>
<reference evidence="5 6" key="1">
    <citation type="submission" date="2022-10" db="EMBL/GenBank/DDBJ databases">
        <title>Luteolibacter arcticus strain CCTCC AB 2014275, whole genome shotgun sequencing project.</title>
        <authorList>
            <person name="Zhao G."/>
            <person name="Shen L."/>
        </authorList>
    </citation>
    <scope>NUCLEOTIDE SEQUENCE [LARGE SCALE GENOMIC DNA]</scope>
    <source>
        <strain evidence="5 6">CCTCC AB 2014275</strain>
    </source>
</reference>
<dbReference type="PROSITE" id="PS01124">
    <property type="entry name" value="HTH_ARAC_FAMILY_2"/>
    <property type="match status" value="1"/>
</dbReference>
<evidence type="ECO:0000259" key="4">
    <source>
        <dbReference type="PROSITE" id="PS01124"/>
    </source>
</evidence>
<dbReference type="InterPro" id="IPR009057">
    <property type="entry name" value="Homeodomain-like_sf"/>
</dbReference>
<evidence type="ECO:0000256" key="3">
    <source>
        <dbReference type="ARBA" id="ARBA00023163"/>
    </source>
</evidence>
<accession>A0ABT3GKJ4</accession>
<dbReference type="SMART" id="SM00342">
    <property type="entry name" value="HTH_ARAC"/>
    <property type="match status" value="1"/>
</dbReference>
<dbReference type="Gene3D" id="1.10.10.60">
    <property type="entry name" value="Homeodomain-like"/>
    <property type="match status" value="1"/>
</dbReference>
<keyword evidence="2" id="KW-0238">DNA-binding</keyword>
<evidence type="ECO:0000256" key="1">
    <source>
        <dbReference type="ARBA" id="ARBA00023015"/>
    </source>
</evidence>
<dbReference type="InterPro" id="IPR018060">
    <property type="entry name" value="HTH_AraC"/>
</dbReference>
<dbReference type="PANTHER" id="PTHR43280">
    <property type="entry name" value="ARAC-FAMILY TRANSCRIPTIONAL REGULATOR"/>
    <property type="match status" value="1"/>
</dbReference>
<dbReference type="PANTHER" id="PTHR43280:SF27">
    <property type="entry name" value="TRANSCRIPTIONAL REGULATOR MTLR"/>
    <property type="match status" value="1"/>
</dbReference>
<dbReference type="InterPro" id="IPR011051">
    <property type="entry name" value="RmlC_Cupin_sf"/>
</dbReference>